<keyword evidence="1" id="KW-0175">Coiled coil</keyword>
<proteinExistence type="predicted"/>
<accession>T1J8R5</accession>
<dbReference type="PANTHER" id="PTHR10131:SF94">
    <property type="entry name" value="TNF RECEPTOR-ASSOCIATED FACTOR 4"/>
    <property type="match status" value="1"/>
</dbReference>
<feature type="coiled-coil region" evidence="1">
    <location>
        <begin position="130"/>
        <end position="197"/>
    </location>
</feature>
<dbReference type="Pfam" id="PF22486">
    <property type="entry name" value="MATH_2"/>
    <property type="match status" value="1"/>
</dbReference>
<dbReference type="PhylomeDB" id="T1J8R5"/>
<dbReference type="Proteomes" id="UP000014500">
    <property type="component" value="Unassembled WGS sequence"/>
</dbReference>
<evidence type="ECO:0000313" key="4">
    <source>
        <dbReference type="Proteomes" id="UP000014500"/>
    </source>
</evidence>
<reference evidence="4" key="1">
    <citation type="submission" date="2011-05" db="EMBL/GenBank/DDBJ databases">
        <authorList>
            <person name="Richards S.R."/>
            <person name="Qu J."/>
            <person name="Jiang H."/>
            <person name="Jhangiani S.N."/>
            <person name="Agravi P."/>
            <person name="Goodspeed R."/>
            <person name="Gross S."/>
            <person name="Mandapat C."/>
            <person name="Jackson L."/>
            <person name="Mathew T."/>
            <person name="Pu L."/>
            <person name="Thornton R."/>
            <person name="Saada N."/>
            <person name="Wilczek-Boney K.B."/>
            <person name="Lee S."/>
            <person name="Kovar C."/>
            <person name="Wu Y."/>
            <person name="Scherer S.E."/>
            <person name="Worley K.C."/>
            <person name="Muzny D.M."/>
            <person name="Gibbs R."/>
        </authorList>
    </citation>
    <scope>NUCLEOTIDE SEQUENCE</scope>
    <source>
        <strain evidence="4">Brora</strain>
    </source>
</reference>
<dbReference type="EMBL" id="JH431960">
    <property type="status" value="NOT_ANNOTATED_CDS"/>
    <property type="molecule type" value="Genomic_DNA"/>
</dbReference>
<keyword evidence="4" id="KW-1185">Reference proteome</keyword>
<dbReference type="HOGENOM" id="CLU_037167_1_0_1"/>
<evidence type="ECO:0000256" key="1">
    <source>
        <dbReference type="SAM" id="Coils"/>
    </source>
</evidence>
<dbReference type="InterPro" id="IPR002083">
    <property type="entry name" value="MATH/TRAF_dom"/>
</dbReference>
<reference evidence="3" key="2">
    <citation type="submission" date="2015-02" db="UniProtKB">
        <authorList>
            <consortium name="EnsemblMetazoa"/>
        </authorList>
    </citation>
    <scope>IDENTIFICATION</scope>
</reference>
<feature type="domain" description="MATH" evidence="2">
    <location>
        <begin position="204"/>
        <end position="353"/>
    </location>
</feature>
<sequence>MDPEIFTCIKCGLKSTVQKELLNGPIYCQRCGTKSNEKATGSSDSLSEKELCIYCNSKINMDEMKSHNDECDMYPINCNFCNRKFIRRTGNQLEVERHESGNFHNELMMKKFLDLQTENLSSFDIPFQTNKELSRKVNELEKCIQKQSITISHLLKAVDILIQSEQIEMKQTYAKDKNKMETLYNEQKQELMFVRNELLPLYTTGCYIWKIEKFSHHKFMANIEDPYEIYSEPFYSSEFGYKMQLVLCLNDDCTEVGNYLSVHIHLMKGLNDAFLKWPVLCQAELSILDALTHAAHYSYTVESNIGFDKPLNDENVDGFGLLTFISLNEIKPEHLVHDIIFLKLDNIILNAPLMRDR</sequence>
<dbReference type="GO" id="GO:0043122">
    <property type="term" value="P:regulation of canonical NF-kappaB signal transduction"/>
    <property type="evidence" value="ECO:0007669"/>
    <property type="project" value="TreeGrafter"/>
</dbReference>
<dbReference type="PANTHER" id="PTHR10131">
    <property type="entry name" value="TNF RECEPTOR ASSOCIATED FACTOR"/>
    <property type="match status" value="1"/>
</dbReference>
<name>T1J8R5_STRMM</name>
<protein>
    <recommendedName>
        <fullName evidence="2">MATH domain-containing protein</fullName>
    </recommendedName>
</protein>
<dbReference type="STRING" id="126957.T1J8R5"/>
<dbReference type="PROSITE" id="PS50144">
    <property type="entry name" value="MATH"/>
    <property type="match status" value="1"/>
</dbReference>
<organism evidence="3 4">
    <name type="scientific">Strigamia maritima</name>
    <name type="common">European centipede</name>
    <name type="synonym">Geophilus maritimus</name>
    <dbReference type="NCBI Taxonomy" id="126957"/>
    <lineage>
        <taxon>Eukaryota</taxon>
        <taxon>Metazoa</taxon>
        <taxon>Ecdysozoa</taxon>
        <taxon>Arthropoda</taxon>
        <taxon>Myriapoda</taxon>
        <taxon>Chilopoda</taxon>
        <taxon>Pleurostigmophora</taxon>
        <taxon>Geophilomorpha</taxon>
        <taxon>Linotaeniidae</taxon>
        <taxon>Strigamia</taxon>
    </lineage>
</organism>
<evidence type="ECO:0000259" key="2">
    <source>
        <dbReference type="PROSITE" id="PS50144"/>
    </source>
</evidence>
<dbReference type="OMA" id="SHNDECD"/>
<dbReference type="SUPFAM" id="SSF49599">
    <property type="entry name" value="TRAF domain-like"/>
    <property type="match status" value="1"/>
</dbReference>
<dbReference type="eggNOG" id="KOG0297">
    <property type="taxonomic scope" value="Eukaryota"/>
</dbReference>
<evidence type="ECO:0000313" key="3">
    <source>
        <dbReference type="EnsemblMetazoa" id="SMAR010101-PA"/>
    </source>
</evidence>
<dbReference type="SMART" id="SM00061">
    <property type="entry name" value="MATH"/>
    <property type="match status" value="1"/>
</dbReference>
<dbReference type="InterPro" id="IPR008974">
    <property type="entry name" value="TRAF-like"/>
</dbReference>
<dbReference type="AlphaFoldDB" id="T1J8R5"/>
<dbReference type="InterPro" id="IPR013083">
    <property type="entry name" value="Znf_RING/FYVE/PHD"/>
</dbReference>
<dbReference type="Gene3D" id="3.30.40.10">
    <property type="entry name" value="Zinc/RING finger domain, C3HC4 (zinc finger)"/>
    <property type="match status" value="1"/>
</dbReference>
<dbReference type="Gene3D" id="2.60.210.10">
    <property type="entry name" value="Apoptosis, Tumor Necrosis Factor Receptor Associated Protein 2, Chain A"/>
    <property type="match status" value="1"/>
</dbReference>
<dbReference type="EnsemblMetazoa" id="SMAR010101-RA">
    <property type="protein sequence ID" value="SMAR010101-PA"/>
    <property type="gene ID" value="SMAR010101"/>
</dbReference>